<dbReference type="Pfam" id="PF00505">
    <property type="entry name" value="HMG_box"/>
    <property type="match status" value="1"/>
</dbReference>
<evidence type="ECO:0000256" key="3">
    <source>
        <dbReference type="PROSITE-ProRule" id="PRU00267"/>
    </source>
</evidence>
<feature type="DNA-binding region" description="HMG box" evidence="3">
    <location>
        <begin position="84"/>
        <end position="150"/>
    </location>
</feature>
<proteinExistence type="predicted"/>
<dbReference type="InterPro" id="IPR036910">
    <property type="entry name" value="HMG_box_dom_sf"/>
</dbReference>
<name>A0ABR3GAG3_9PEZI</name>
<dbReference type="Gene3D" id="1.10.30.10">
    <property type="entry name" value="High mobility group box domain"/>
    <property type="match status" value="1"/>
</dbReference>
<keyword evidence="2 3" id="KW-0539">Nucleus</keyword>
<gene>
    <name evidence="6" type="ORF">Q9L58_008168</name>
</gene>
<reference evidence="6 7" key="1">
    <citation type="submission" date="2024-02" db="EMBL/GenBank/DDBJ databases">
        <title>Discinaceae phylogenomics.</title>
        <authorList>
            <person name="Dirks A.C."/>
            <person name="James T.Y."/>
        </authorList>
    </citation>
    <scope>NUCLEOTIDE SEQUENCE [LARGE SCALE GENOMIC DNA]</scope>
    <source>
        <strain evidence="6 7">ACD0624</strain>
    </source>
</reference>
<dbReference type="InterPro" id="IPR009071">
    <property type="entry name" value="HMG_box_dom"/>
</dbReference>
<dbReference type="InterPro" id="IPR051965">
    <property type="entry name" value="ChromReg_NeuronalGeneExpr"/>
</dbReference>
<sequence>MVRFRAILNFKLGHRRTLQREIASARGVPSHQALSSMPFYPAEDIEQDERLSPKPSSKLDPGKGLPPTGKRKYRRHPKPDERAPEKPPSAYVMFANRVRDDLKGQNLSFTDIAKLVGEKWKVLDPEHKEGYEHEASIAKEKYNSEMQEYKKTESYREYNQYLSEFKTKTSKEGGREGSGEN</sequence>
<keyword evidence="7" id="KW-1185">Reference proteome</keyword>
<evidence type="ECO:0000313" key="6">
    <source>
        <dbReference type="EMBL" id="KAL0632939.1"/>
    </source>
</evidence>
<accession>A0ABR3GAG3</accession>
<organism evidence="6 7">
    <name type="scientific">Discina gigas</name>
    <dbReference type="NCBI Taxonomy" id="1032678"/>
    <lineage>
        <taxon>Eukaryota</taxon>
        <taxon>Fungi</taxon>
        <taxon>Dikarya</taxon>
        <taxon>Ascomycota</taxon>
        <taxon>Pezizomycotina</taxon>
        <taxon>Pezizomycetes</taxon>
        <taxon>Pezizales</taxon>
        <taxon>Discinaceae</taxon>
        <taxon>Discina</taxon>
    </lineage>
</organism>
<evidence type="ECO:0000256" key="2">
    <source>
        <dbReference type="ARBA" id="ARBA00023242"/>
    </source>
</evidence>
<dbReference type="EMBL" id="JBBBZM010000143">
    <property type="protein sequence ID" value="KAL0632939.1"/>
    <property type="molecule type" value="Genomic_DNA"/>
</dbReference>
<evidence type="ECO:0000256" key="1">
    <source>
        <dbReference type="ARBA" id="ARBA00023125"/>
    </source>
</evidence>
<dbReference type="Proteomes" id="UP001447188">
    <property type="component" value="Unassembled WGS sequence"/>
</dbReference>
<dbReference type="SUPFAM" id="SSF47095">
    <property type="entry name" value="HMG-box"/>
    <property type="match status" value="1"/>
</dbReference>
<feature type="region of interest" description="Disordered" evidence="4">
    <location>
        <begin position="24"/>
        <end position="90"/>
    </location>
</feature>
<dbReference type="PANTHER" id="PTHR46040:SF3">
    <property type="entry name" value="HIGH MOBILITY GROUP PROTEIN 2"/>
    <property type="match status" value="1"/>
</dbReference>
<evidence type="ECO:0000259" key="5">
    <source>
        <dbReference type="PROSITE" id="PS50118"/>
    </source>
</evidence>
<protein>
    <recommendedName>
        <fullName evidence="5">HMG box domain-containing protein</fullName>
    </recommendedName>
</protein>
<feature type="domain" description="HMG box" evidence="5">
    <location>
        <begin position="84"/>
        <end position="150"/>
    </location>
</feature>
<dbReference type="PROSITE" id="PS50118">
    <property type="entry name" value="HMG_BOX_2"/>
    <property type="match status" value="1"/>
</dbReference>
<dbReference type="PANTHER" id="PTHR46040">
    <property type="entry name" value="HIGH MOBILITY GROUP PROTEIN 2"/>
    <property type="match status" value="1"/>
</dbReference>
<comment type="caution">
    <text evidence="6">The sequence shown here is derived from an EMBL/GenBank/DDBJ whole genome shotgun (WGS) entry which is preliminary data.</text>
</comment>
<keyword evidence="1 3" id="KW-0238">DNA-binding</keyword>
<evidence type="ECO:0000313" key="7">
    <source>
        <dbReference type="Proteomes" id="UP001447188"/>
    </source>
</evidence>
<evidence type="ECO:0000256" key="4">
    <source>
        <dbReference type="SAM" id="MobiDB-lite"/>
    </source>
</evidence>
<dbReference type="SMART" id="SM00398">
    <property type="entry name" value="HMG"/>
    <property type="match status" value="1"/>
</dbReference>